<organism evidence="1 2">
    <name type="scientific">Araneus ventricosus</name>
    <name type="common">Orbweaver spider</name>
    <name type="synonym">Epeira ventricosa</name>
    <dbReference type="NCBI Taxonomy" id="182803"/>
    <lineage>
        <taxon>Eukaryota</taxon>
        <taxon>Metazoa</taxon>
        <taxon>Ecdysozoa</taxon>
        <taxon>Arthropoda</taxon>
        <taxon>Chelicerata</taxon>
        <taxon>Arachnida</taxon>
        <taxon>Araneae</taxon>
        <taxon>Araneomorphae</taxon>
        <taxon>Entelegynae</taxon>
        <taxon>Araneoidea</taxon>
        <taxon>Araneidae</taxon>
        <taxon>Araneus</taxon>
    </lineage>
</organism>
<keyword evidence="2" id="KW-1185">Reference proteome</keyword>
<evidence type="ECO:0000313" key="1">
    <source>
        <dbReference type="EMBL" id="GBM06160.1"/>
    </source>
</evidence>
<reference evidence="1 2" key="1">
    <citation type="journal article" date="2019" name="Sci. Rep.">
        <title>Orb-weaving spider Araneus ventricosus genome elucidates the spidroin gene catalogue.</title>
        <authorList>
            <person name="Kono N."/>
            <person name="Nakamura H."/>
            <person name="Ohtoshi R."/>
            <person name="Moran D.A.P."/>
            <person name="Shinohara A."/>
            <person name="Yoshida Y."/>
            <person name="Fujiwara M."/>
            <person name="Mori M."/>
            <person name="Tomita M."/>
            <person name="Arakawa K."/>
        </authorList>
    </citation>
    <scope>NUCLEOTIDE SEQUENCE [LARGE SCALE GENOMIC DNA]</scope>
</reference>
<evidence type="ECO:0000313" key="2">
    <source>
        <dbReference type="Proteomes" id="UP000499080"/>
    </source>
</evidence>
<name>A0A4Y2CP22_ARAVE</name>
<sequence length="185" mass="20919">MHLAAECLRAFHKNTVRESSKKEKGKEEEGSDRMQFPVGNMGCYILCHFPQKAQIRNTGSCPWKEWAGLMIASEWELERKFRVLVPSHPDPQLEQIQESPRPQKITKQYYRRTIHGKGGECSFCWHQTLDARGKKSVFVHCLYALAGCNGMAFTPWVTLPGEKTPDVHRPFHAGPQGGSIIGLGV</sequence>
<gene>
    <name evidence="1" type="ORF">AVEN_167055_1</name>
</gene>
<dbReference type="AlphaFoldDB" id="A0A4Y2CP22"/>
<proteinExistence type="predicted"/>
<dbReference type="Proteomes" id="UP000499080">
    <property type="component" value="Unassembled WGS sequence"/>
</dbReference>
<dbReference type="EMBL" id="BGPR01000224">
    <property type="protein sequence ID" value="GBM06160.1"/>
    <property type="molecule type" value="Genomic_DNA"/>
</dbReference>
<accession>A0A4Y2CP22</accession>
<protein>
    <submittedName>
        <fullName evidence="1">Uncharacterized protein</fullName>
    </submittedName>
</protein>
<comment type="caution">
    <text evidence="1">The sequence shown here is derived from an EMBL/GenBank/DDBJ whole genome shotgun (WGS) entry which is preliminary data.</text>
</comment>